<dbReference type="CDD" id="cd17321">
    <property type="entry name" value="MFS_MMR_MDR_like"/>
    <property type="match status" value="1"/>
</dbReference>
<feature type="transmembrane region" description="Helical" evidence="8">
    <location>
        <begin position="470"/>
        <end position="490"/>
    </location>
</feature>
<evidence type="ECO:0000256" key="3">
    <source>
        <dbReference type="ARBA" id="ARBA00022475"/>
    </source>
</evidence>
<gene>
    <name evidence="10" type="ORF">EBN03_16400</name>
</gene>
<dbReference type="SUPFAM" id="SSF103473">
    <property type="entry name" value="MFS general substrate transporter"/>
    <property type="match status" value="1"/>
</dbReference>
<accession>A0A3M2L5H1</accession>
<proteinExistence type="predicted"/>
<dbReference type="Gene3D" id="1.20.1250.20">
    <property type="entry name" value="MFS general substrate transporter like domains"/>
    <property type="match status" value="1"/>
</dbReference>
<dbReference type="PROSITE" id="PS50850">
    <property type="entry name" value="MFS"/>
    <property type="match status" value="1"/>
</dbReference>
<feature type="transmembrane region" description="Helical" evidence="8">
    <location>
        <begin position="185"/>
        <end position="207"/>
    </location>
</feature>
<organism evidence="10 11">
    <name type="scientific">Nocardia stercoris</name>
    <dbReference type="NCBI Taxonomy" id="2483361"/>
    <lineage>
        <taxon>Bacteria</taxon>
        <taxon>Bacillati</taxon>
        <taxon>Actinomycetota</taxon>
        <taxon>Actinomycetes</taxon>
        <taxon>Mycobacteriales</taxon>
        <taxon>Nocardiaceae</taxon>
        <taxon>Nocardia</taxon>
    </lineage>
</organism>
<sequence>MTITETADLDLPVDSGTAESTTGKSGSARWWALGVLALAQLMVVLDATIVTISLPFAQRDLHISDGNKQWVLTAYTLIFGGLLLLGGRLADYLGRRKMFLIGLVGFAGASALAGLAQSGTELFAGRALQGAFAAVLAPAALSLISVTFTEPKERARAFGVFAGVSAGGAAIGLIIGGALTEYANWRWTLLVNTPIALLAMVGAFLFVIKDVPAPRTGGYDIPGAVTVTLGLISVVYGFSRAADNGWTAPSTLALLIGGAVLLALFVVIENRSTHPLLPLRIPGEINRGGSYLVALLVPIAMFAMFINLSYYMQVTLGYTSLKTGLLFLPFPAGIMVSAGVASSLLPKVGPRPLMIAGSLFGIAGLLYMGQLELGDSYVAHVMPAMIIIALGMGMLFVSMQTTALHQVEAKDSGVASALLNAAQQVGGAIGTALLTTISVQVAKRYVTNHAGDGMSPHELMQRASIHSYDVAFLIGAGFFLAAGLIVALMVRDKPSNLLEGAEHVAIGV</sequence>
<feature type="transmembrane region" description="Helical" evidence="8">
    <location>
        <begin position="324"/>
        <end position="345"/>
    </location>
</feature>
<dbReference type="PANTHER" id="PTHR42718:SF46">
    <property type="entry name" value="BLR6921 PROTEIN"/>
    <property type="match status" value="1"/>
</dbReference>
<dbReference type="GO" id="GO:0005886">
    <property type="term" value="C:plasma membrane"/>
    <property type="evidence" value="ECO:0007669"/>
    <property type="project" value="UniProtKB-SubCell"/>
</dbReference>
<dbReference type="GO" id="GO:0022857">
    <property type="term" value="F:transmembrane transporter activity"/>
    <property type="evidence" value="ECO:0007669"/>
    <property type="project" value="InterPro"/>
</dbReference>
<reference evidence="10 11" key="1">
    <citation type="submission" date="2018-10" db="EMBL/GenBank/DDBJ databases">
        <title>Isolation from cow dung.</title>
        <authorList>
            <person name="Ling L."/>
        </authorList>
    </citation>
    <scope>NUCLEOTIDE SEQUENCE [LARGE SCALE GENOMIC DNA]</scope>
    <source>
        <strain evidence="10 11">NEAU-LL90</strain>
    </source>
</reference>
<dbReference type="AlphaFoldDB" id="A0A3M2L5H1"/>
<feature type="transmembrane region" description="Helical" evidence="8">
    <location>
        <begin position="128"/>
        <end position="146"/>
    </location>
</feature>
<keyword evidence="4 8" id="KW-0812">Transmembrane</keyword>
<dbReference type="InterPro" id="IPR005829">
    <property type="entry name" value="Sugar_transporter_CS"/>
</dbReference>
<keyword evidence="2" id="KW-0813">Transport</keyword>
<dbReference type="Pfam" id="PF07690">
    <property type="entry name" value="MFS_1"/>
    <property type="match status" value="1"/>
</dbReference>
<dbReference type="PROSITE" id="PS00216">
    <property type="entry name" value="SUGAR_TRANSPORT_1"/>
    <property type="match status" value="1"/>
</dbReference>
<feature type="region of interest" description="Disordered" evidence="7">
    <location>
        <begin position="1"/>
        <end position="24"/>
    </location>
</feature>
<keyword evidence="6 8" id="KW-0472">Membrane</keyword>
<dbReference type="InterPro" id="IPR020846">
    <property type="entry name" value="MFS_dom"/>
</dbReference>
<comment type="caution">
    <text evidence="10">The sequence shown here is derived from an EMBL/GenBank/DDBJ whole genome shotgun (WGS) entry which is preliminary data.</text>
</comment>
<feature type="transmembrane region" description="Helical" evidence="8">
    <location>
        <begin position="30"/>
        <end position="57"/>
    </location>
</feature>
<keyword evidence="3" id="KW-1003">Cell membrane</keyword>
<feature type="transmembrane region" description="Helical" evidence="8">
    <location>
        <begin position="98"/>
        <end position="116"/>
    </location>
</feature>
<keyword evidence="5 8" id="KW-1133">Transmembrane helix</keyword>
<evidence type="ECO:0000256" key="1">
    <source>
        <dbReference type="ARBA" id="ARBA00004651"/>
    </source>
</evidence>
<feature type="transmembrane region" description="Helical" evidence="8">
    <location>
        <begin position="69"/>
        <end position="86"/>
    </location>
</feature>
<feature type="transmembrane region" description="Helical" evidence="8">
    <location>
        <begin position="158"/>
        <end position="179"/>
    </location>
</feature>
<evidence type="ECO:0000256" key="2">
    <source>
        <dbReference type="ARBA" id="ARBA00022448"/>
    </source>
</evidence>
<keyword evidence="11" id="KW-1185">Reference proteome</keyword>
<evidence type="ECO:0000256" key="5">
    <source>
        <dbReference type="ARBA" id="ARBA00022989"/>
    </source>
</evidence>
<protein>
    <submittedName>
        <fullName evidence="10">MFS transporter</fullName>
    </submittedName>
</protein>
<dbReference type="Proteomes" id="UP000279275">
    <property type="component" value="Unassembled WGS sequence"/>
</dbReference>
<feature type="transmembrane region" description="Helical" evidence="8">
    <location>
        <begin position="377"/>
        <end position="397"/>
    </location>
</feature>
<feature type="transmembrane region" description="Helical" evidence="8">
    <location>
        <begin position="289"/>
        <end position="312"/>
    </location>
</feature>
<dbReference type="PANTHER" id="PTHR42718">
    <property type="entry name" value="MAJOR FACILITATOR SUPERFAMILY MULTIDRUG TRANSPORTER MFSC"/>
    <property type="match status" value="1"/>
</dbReference>
<evidence type="ECO:0000256" key="8">
    <source>
        <dbReference type="SAM" id="Phobius"/>
    </source>
</evidence>
<evidence type="ECO:0000256" key="7">
    <source>
        <dbReference type="SAM" id="MobiDB-lite"/>
    </source>
</evidence>
<name>A0A3M2L5H1_9NOCA</name>
<evidence type="ECO:0000256" key="6">
    <source>
        <dbReference type="ARBA" id="ARBA00023136"/>
    </source>
</evidence>
<evidence type="ECO:0000313" key="10">
    <source>
        <dbReference type="EMBL" id="RMI31773.1"/>
    </source>
</evidence>
<dbReference type="InterPro" id="IPR011701">
    <property type="entry name" value="MFS"/>
</dbReference>
<feature type="transmembrane region" description="Helical" evidence="8">
    <location>
        <begin position="250"/>
        <end position="268"/>
    </location>
</feature>
<dbReference type="InterPro" id="IPR036259">
    <property type="entry name" value="MFS_trans_sf"/>
</dbReference>
<dbReference type="OrthoDB" id="4080117at2"/>
<dbReference type="Gene3D" id="1.20.1720.10">
    <property type="entry name" value="Multidrug resistance protein D"/>
    <property type="match status" value="1"/>
</dbReference>
<evidence type="ECO:0000313" key="11">
    <source>
        <dbReference type="Proteomes" id="UP000279275"/>
    </source>
</evidence>
<dbReference type="EMBL" id="RFFH01000006">
    <property type="protein sequence ID" value="RMI31773.1"/>
    <property type="molecule type" value="Genomic_DNA"/>
</dbReference>
<feature type="domain" description="Major facilitator superfamily (MFS) profile" evidence="9">
    <location>
        <begin position="32"/>
        <end position="494"/>
    </location>
</feature>
<dbReference type="RefSeq" id="WP_122188907.1">
    <property type="nucleotide sequence ID" value="NZ_RFFH01000006.1"/>
</dbReference>
<comment type="subcellular location">
    <subcellularLocation>
        <location evidence="1">Cell membrane</location>
        <topology evidence="1">Multi-pass membrane protein</topology>
    </subcellularLocation>
</comment>
<evidence type="ECO:0000256" key="4">
    <source>
        <dbReference type="ARBA" id="ARBA00022692"/>
    </source>
</evidence>
<evidence type="ECO:0000259" key="9">
    <source>
        <dbReference type="PROSITE" id="PS50850"/>
    </source>
</evidence>
<feature type="transmembrane region" description="Helical" evidence="8">
    <location>
        <begin position="352"/>
        <end position="371"/>
    </location>
</feature>
<feature type="transmembrane region" description="Helical" evidence="8">
    <location>
        <begin position="219"/>
        <end position="238"/>
    </location>
</feature>